<dbReference type="InterPro" id="IPR013762">
    <property type="entry name" value="Integrase-like_cat_sf"/>
</dbReference>
<accession>A0A1H0SC35</accession>
<dbReference type="PROSITE" id="PS51898">
    <property type="entry name" value="TYR_RECOMBINASE"/>
    <property type="match status" value="1"/>
</dbReference>
<keyword evidence="5" id="KW-1185">Reference proteome</keyword>
<feature type="domain" description="Tyr recombinase" evidence="3">
    <location>
        <begin position="180"/>
        <end position="352"/>
    </location>
</feature>
<evidence type="ECO:0000313" key="5">
    <source>
        <dbReference type="Proteomes" id="UP000198795"/>
    </source>
</evidence>
<dbReference type="Gene3D" id="1.10.443.10">
    <property type="entry name" value="Intergrase catalytic core"/>
    <property type="match status" value="1"/>
</dbReference>
<evidence type="ECO:0000259" key="3">
    <source>
        <dbReference type="PROSITE" id="PS51898"/>
    </source>
</evidence>
<comment type="caution">
    <text evidence="4">The sequence shown here is derived from an EMBL/GenBank/DDBJ whole genome shotgun (WGS) entry which is preliminary data.</text>
</comment>
<dbReference type="InterPro" id="IPR011010">
    <property type="entry name" value="DNA_brk_join_enz"/>
</dbReference>
<proteinExistence type="predicted"/>
<dbReference type="InterPro" id="IPR010998">
    <property type="entry name" value="Integrase_recombinase_N"/>
</dbReference>
<dbReference type="InterPro" id="IPR002104">
    <property type="entry name" value="Integrase_catalytic"/>
</dbReference>
<dbReference type="EMBL" id="FNJC01000004">
    <property type="protein sequence ID" value="SDP39280.1"/>
    <property type="molecule type" value="Genomic_DNA"/>
</dbReference>
<dbReference type="Pfam" id="PF00589">
    <property type="entry name" value="Phage_integrase"/>
    <property type="match status" value="1"/>
</dbReference>
<protein>
    <submittedName>
        <fullName evidence="4">Site-specific recombinase XerD</fullName>
    </submittedName>
</protein>
<dbReference type="Proteomes" id="UP000198795">
    <property type="component" value="Unassembled WGS sequence"/>
</dbReference>
<reference evidence="4 5" key="1">
    <citation type="submission" date="2016-10" db="EMBL/GenBank/DDBJ databases">
        <authorList>
            <person name="Varghese N."/>
            <person name="Submissions S."/>
        </authorList>
    </citation>
    <scope>NUCLEOTIDE SEQUENCE [LARGE SCALE GENOMIC DNA]</scope>
    <source>
        <strain evidence="4 5">CGMCC 1.6497</strain>
    </source>
</reference>
<sequence length="359" mass="40430">MVTLKLKYVHEDVDRHGNVRIYFRRRKGAPKIRIQECPGTEAFSKRYHELLAASEAPPVPPTSLNRTPTPGTYRWLCVSYFGSPAFRLLDPSTQRTRRRVLESTFQEPVFPGAKEAFADFPLARITTRVLKVLRDRKADLPGAASDRVKAIRAAFKWALEDELIANNPARDLAKLPLSGTGWHTWTLEEVAQFEKRHPIGTKARLALALFMWTGVRRSDVVLLGKQHARDGWHRFTQYKNRNRKPIIHETPILDVLQEVIDASPTGDLTYLVTAYDRPFTAAGFGNWFRERCNEAGLTGCSAHGLRKAAAASAAENGATSSQLMAIFGWMTLAEAERYTKAARRKKMAGEAMGKLIRTK</sequence>
<keyword evidence="2" id="KW-0233">DNA recombination</keyword>
<evidence type="ECO:0000256" key="1">
    <source>
        <dbReference type="ARBA" id="ARBA00023125"/>
    </source>
</evidence>
<dbReference type="RefSeq" id="WP_090229579.1">
    <property type="nucleotide sequence ID" value="NZ_FNJC01000004.1"/>
</dbReference>
<evidence type="ECO:0000313" key="4">
    <source>
        <dbReference type="EMBL" id="SDP39280.1"/>
    </source>
</evidence>
<evidence type="ECO:0000256" key="2">
    <source>
        <dbReference type="ARBA" id="ARBA00023172"/>
    </source>
</evidence>
<organism evidence="4 5">
    <name type="scientific">Filomicrobium insigne</name>
    <dbReference type="NCBI Taxonomy" id="418854"/>
    <lineage>
        <taxon>Bacteria</taxon>
        <taxon>Pseudomonadati</taxon>
        <taxon>Pseudomonadota</taxon>
        <taxon>Alphaproteobacteria</taxon>
        <taxon>Hyphomicrobiales</taxon>
        <taxon>Hyphomicrobiaceae</taxon>
        <taxon>Filomicrobium</taxon>
    </lineage>
</organism>
<dbReference type="Gene3D" id="1.10.150.130">
    <property type="match status" value="1"/>
</dbReference>
<name>A0A1H0SC35_9HYPH</name>
<dbReference type="SUPFAM" id="SSF56349">
    <property type="entry name" value="DNA breaking-rejoining enzymes"/>
    <property type="match status" value="1"/>
</dbReference>
<gene>
    <name evidence="4" type="ORF">SAMN04488061_2829</name>
</gene>
<keyword evidence="1" id="KW-0238">DNA-binding</keyword>